<evidence type="ECO:0000313" key="3">
    <source>
        <dbReference type="Proteomes" id="UP000308197"/>
    </source>
</evidence>
<evidence type="ECO:0000256" key="1">
    <source>
        <dbReference type="SAM" id="MobiDB-lite"/>
    </source>
</evidence>
<protein>
    <submittedName>
        <fullName evidence="2">Uncharacterized protein</fullName>
    </submittedName>
</protein>
<feature type="region of interest" description="Disordered" evidence="1">
    <location>
        <begin position="74"/>
        <end position="99"/>
    </location>
</feature>
<dbReference type="EMBL" id="ML211345">
    <property type="protein sequence ID" value="TFK84040.1"/>
    <property type="molecule type" value="Genomic_DNA"/>
</dbReference>
<feature type="region of interest" description="Disordered" evidence="1">
    <location>
        <begin position="1"/>
        <end position="43"/>
    </location>
</feature>
<sequence>MSQTGKGTRSAGELRSPFGEYCHDRSSSRLTTSLHLMQPTRAHRSLRTRLLGSPPQSSHVPCFPTGSFFHAPSLSSSISRAPEPPPPPQSPAAWSTSPFAFDNAGCPSTTASARSRATTLDALSDVLTLVSGRMRTPQSTRTSSAYVPRLSTSTSGLAVALERDLSAASAEVEVTTRTPSPAPTSSAGSTIEGVRISSWHSSDSEETVLIVRQ</sequence>
<name>A0A5C3P738_9APHY</name>
<feature type="region of interest" description="Disordered" evidence="1">
    <location>
        <begin position="168"/>
        <end position="213"/>
    </location>
</feature>
<proteinExistence type="predicted"/>
<accession>A0A5C3P738</accession>
<keyword evidence="3" id="KW-1185">Reference proteome</keyword>
<evidence type="ECO:0000313" key="2">
    <source>
        <dbReference type="EMBL" id="TFK84040.1"/>
    </source>
</evidence>
<dbReference type="InParanoid" id="A0A5C3P738"/>
<reference evidence="2 3" key="1">
    <citation type="journal article" date="2019" name="Nat. Ecol. Evol.">
        <title>Megaphylogeny resolves global patterns of mushroom evolution.</title>
        <authorList>
            <person name="Varga T."/>
            <person name="Krizsan K."/>
            <person name="Foldi C."/>
            <person name="Dima B."/>
            <person name="Sanchez-Garcia M."/>
            <person name="Sanchez-Ramirez S."/>
            <person name="Szollosi G.J."/>
            <person name="Szarkandi J.G."/>
            <person name="Papp V."/>
            <person name="Albert L."/>
            <person name="Andreopoulos W."/>
            <person name="Angelini C."/>
            <person name="Antonin V."/>
            <person name="Barry K.W."/>
            <person name="Bougher N.L."/>
            <person name="Buchanan P."/>
            <person name="Buyck B."/>
            <person name="Bense V."/>
            <person name="Catcheside P."/>
            <person name="Chovatia M."/>
            <person name="Cooper J."/>
            <person name="Damon W."/>
            <person name="Desjardin D."/>
            <person name="Finy P."/>
            <person name="Geml J."/>
            <person name="Haridas S."/>
            <person name="Hughes K."/>
            <person name="Justo A."/>
            <person name="Karasinski D."/>
            <person name="Kautmanova I."/>
            <person name="Kiss B."/>
            <person name="Kocsube S."/>
            <person name="Kotiranta H."/>
            <person name="LaButti K.M."/>
            <person name="Lechner B.E."/>
            <person name="Liimatainen K."/>
            <person name="Lipzen A."/>
            <person name="Lukacs Z."/>
            <person name="Mihaltcheva S."/>
            <person name="Morgado L.N."/>
            <person name="Niskanen T."/>
            <person name="Noordeloos M.E."/>
            <person name="Ohm R.A."/>
            <person name="Ortiz-Santana B."/>
            <person name="Ovrebo C."/>
            <person name="Racz N."/>
            <person name="Riley R."/>
            <person name="Savchenko A."/>
            <person name="Shiryaev A."/>
            <person name="Soop K."/>
            <person name="Spirin V."/>
            <person name="Szebenyi C."/>
            <person name="Tomsovsky M."/>
            <person name="Tulloss R.E."/>
            <person name="Uehling J."/>
            <person name="Grigoriev I.V."/>
            <person name="Vagvolgyi C."/>
            <person name="Papp T."/>
            <person name="Martin F.M."/>
            <person name="Miettinen O."/>
            <person name="Hibbett D.S."/>
            <person name="Nagy L.G."/>
        </authorList>
    </citation>
    <scope>NUCLEOTIDE SEQUENCE [LARGE SCALE GENOMIC DNA]</scope>
    <source>
        <strain evidence="2 3">HHB13444</strain>
    </source>
</reference>
<organism evidence="2 3">
    <name type="scientific">Polyporus arcularius HHB13444</name>
    <dbReference type="NCBI Taxonomy" id="1314778"/>
    <lineage>
        <taxon>Eukaryota</taxon>
        <taxon>Fungi</taxon>
        <taxon>Dikarya</taxon>
        <taxon>Basidiomycota</taxon>
        <taxon>Agaricomycotina</taxon>
        <taxon>Agaricomycetes</taxon>
        <taxon>Polyporales</taxon>
        <taxon>Polyporaceae</taxon>
        <taxon>Polyporus</taxon>
    </lineage>
</organism>
<dbReference type="AlphaFoldDB" id="A0A5C3P738"/>
<feature type="compositionally biased region" description="Low complexity" evidence="1">
    <location>
        <begin position="175"/>
        <end position="190"/>
    </location>
</feature>
<dbReference type="Proteomes" id="UP000308197">
    <property type="component" value="Unassembled WGS sequence"/>
</dbReference>
<gene>
    <name evidence="2" type="ORF">K466DRAFT_238044</name>
</gene>